<accession>A0ABR1S8C0</accession>
<feature type="region of interest" description="Disordered" evidence="1">
    <location>
        <begin position="295"/>
        <end position="316"/>
    </location>
</feature>
<evidence type="ECO:0000313" key="2">
    <source>
        <dbReference type="EMBL" id="KAK8028085.1"/>
    </source>
</evidence>
<evidence type="ECO:0000313" key="3">
    <source>
        <dbReference type="Proteomes" id="UP001396898"/>
    </source>
</evidence>
<reference evidence="2 3" key="1">
    <citation type="submission" date="2023-01" db="EMBL/GenBank/DDBJ databases">
        <title>Analysis of 21 Apiospora genomes using comparative genomics revels a genus with tremendous synthesis potential of carbohydrate active enzymes and secondary metabolites.</title>
        <authorList>
            <person name="Sorensen T."/>
        </authorList>
    </citation>
    <scope>NUCLEOTIDE SEQUENCE [LARGE SCALE GENOMIC DNA]</scope>
    <source>
        <strain evidence="2 3">CBS 20057</strain>
    </source>
</reference>
<feature type="region of interest" description="Disordered" evidence="1">
    <location>
        <begin position="1"/>
        <end position="113"/>
    </location>
</feature>
<name>A0ABR1S8C0_9PEZI</name>
<evidence type="ECO:0000256" key="1">
    <source>
        <dbReference type="SAM" id="MobiDB-lite"/>
    </source>
</evidence>
<keyword evidence="3" id="KW-1185">Reference proteome</keyword>
<feature type="compositionally biased region" description="Low complexity" evidence="1">
    <location>
        <begin position="97"/>
        <end position="106"/>
    </location>
</feature>
<feature type="compositionally biased region" description="Polar residues" evidence="1">
    <location>
        <begin position="1"/>
        <end position="11"/>
    </location>
</feature>
<feature type="compositionally biased region" description="Basic and acidic residues" evidence="1">
    <location>
        <begin position="295"/>
        <end position="307"/>
    </location>
</feature>
<organism evidence="2 3">
    <name type="scientific">Apiospora marii</name>
    <dbReference type="NCBI Taxonomy" id="335849"/>
    <lineage>
        <taxon>Eukaryota</taxon>
        <taxon>Fungi</taxon>
        <taxon>Dikarya</taxon>
        <taxon>Ascomycota</taxon>
        <taxon>Pezizomycotina</taxon>
        <taxon>Sordariomycetes</taxon>
        <taxon>Xylariomycetidae</taxon>
        <taxon>Amphisphaeriales</taxon>
        <taxon>Apiosporaceae</taxon>
        <taxon>Apiospora</taxon>
    </lineage>
</organism>
<dbReference type="EMBL" id="JAQQWI010000007">
    <property type="protein sequence ID" value="KAK8028085.1"/>
    <property type="molecule type" value="Genomic_DNA"/>
</dbReference>
<gene>
    <name evidence="2" type="ORF">PG991_005141</name>
</gene>
<comment type="caution">
    <text evidence="2">The sequence shown here is derived from an EMBL/GenBank/DDBJ whole genome shotgun (WGS) entry which is preliminary data.</text>
</comment>
<sequence length="331" mass="35369">MDSGKKGSTQGDGDVVFSSKGKGKAVESISQPGETTHGNERPSPDSSAATRILDSAVSLARDVTRNPPGPSDMKYMAPAGKAGRLSGSGSTIPPDVAASGTASSAGHTKPGASFKSAQLDEHIASQEAAFSAFLDGESAQPIISFPTAGRACAEDHLNNNPTVVKTTAMAGQAQADGMDVVKLLDSTDYNSVTEPDEADVTLTSAEAAGLRRALFQNEDSQESRQHHIDWNILNFFPDFLSDGRRRWGYTELPNHMGVTDPIEARDLWVKQWQHVLSDYTDEVWGDLGSLVDEARQEVEEASAREPDATGPPEMPALRRLRQVLNHIRGGS</sequence>
<dbReference type="Proteomes" id="UP001396898">
    <property type="component" value="Unassembled WGS sequence"/>
</dbReference>
<protein>
    <submittedName>
        <fullName evidence="2">Uncharacterized protein</fullName>
    </submittedName>
</protein>
<proteinExistence type="predicted"/>